<dbReference type="EMBL" id="CP036526">
    <property type="protein sequence ID" value="QDT13104.1"/>
    <property type="molecule type" value="Genomic_DNA"/>
</dbReference>
<dbReference type="Pfam" id="PF08534">
    <property type="entry name" value="Redoxin"/>
    <property type="match status" value="1"/>
</dbReference>
<accession>A0A517P152</accession>
<name>A0A517P152_9BACT</name>
<dbReference type="CDD" id="cd02966">
    <property type="entry name" value="TlpA_like_family"/>
    <property type="match status" value="1"/>
</dbReference>
<dbReference type="PROSITE" id="PS51352">
    <property type="entry name" value="THIOREDOXIN_2"/>
    <property type="match status" value="1"/>
</dbReference>
<gene>
    <name evidence="7" type="primary">resA_5</name>
    <name evidence="7" type="ORF">K239x_51200</name>
</gene>
<feature type="signal peptide" evidence="5">
    <location>
        <begin position="1"/>
        <end position="24"/>
    </location>
</feature>
<feature type="chain" id="PRO_5021696979" evidence="5">
    <location>
        <begin position="25"/>
        <end position="474"/>
    </location>
</feature>
<evidence type="ECO:0000313" key="8">
    <source>
        <dbReference type="Proteomes" id="UP000319817"/>
    </source>
</evidence>
<evidence type="ECO:0000256" key="4">
    <source>
        <dbReference type="ARBA" id="ARBA00023284"/>
    </source>
</evidence>
<dbReference type="PANTHER" id="PTHR42852">
    <property type="entry name" value="THIOL:DISULFIDE INTERCHANGE PROTEIN DSBE"/>
    <property type="match status" value="1"/>
</dbReference>
<comment type="subcellular location">
    <subcellularLocation>
        <location evidence="1">Cell envelope</location>
    </subcellularLocation>
</comment>
<evidence type="ECO:0000256" key="1">
    <source>
        <dbReference type="ARBA" id="ARBA00004196"/>
    </source>
</evidence>
<keyword evidence="5" id="KW-0732">Signal</keyword>
<feature type="domain" description="Thioredoxin" evidence="6">
    <location>
        <begin position="309"/>
        <end position="473"/>
    </location>
</feature>
<evidence type="ECO:0000256" key="3">
    <source>
        <dbReference type="ARBA" id="ARBA00023157"/>
    </source>
</evidence>
<dbReference type="InterPro" id="IPR013740">
    <property type="entry name" value="Redoxin"/>
</dbReference>
<evidence type="ECO:0000313" key="7">
    <source>
        <dbReference type="EMBL" id="QDT13104.1"/>
    </source>
</evidence>
<keyword evidence="4" id="KW-0676">Redox-active center</keyword>
<evidence type="ECO:0000256" key="5">
    <source>
        <dbReference type="SAM" id="SignalP"/>
    </source>
</evidence>
<dbReference type="PANTHER" id="PTHR42852:SF6">
    <property type="entry name" value="THIOL:DISULFIDE INTERCHANGE PROTEIN DSBE"/>
    <property type="match status" value="1"/>
</dbReference>
<sequence length="474" mass="53223" precursor="true">MQNCSKALLCAALFAVLFSLGTTAQEKNSLAEFRRLHDELRDKMADDLIAATIYLESKIEVDPESEDLNVLRQSLASRLASEGNFKAANEQFAKLLEFQLQHAQDARNQYGAWMTIQSMQEVAEESGNTASLNEAIELAYIRLTKFDANLLPVSQLAVLKARLLADDGKDKEAKDLVEEHVAKLAKTNATSDATEESMQAYVAMFRALTDEGEDNELWFDQSKKELEALVAAAIQKYPDSLPLQSSYAETQLLKITRWSQEDPDKTKELIDTALSTLEPFANKNAAVRATLKRIELYKMQMSSAKPKESLVGKPAPDWDIDGWVNTIDMQREDLDGKVVLLDFWAMWCGPCIATFPHLRKWREEFGDEDFEIVGVTTYYNFEWDEEKNRASRSRKDVSAADERQTIARFLEHHKLEHPVIVTPEGSGMNGQYGVRGIPHVVLIDKEGVVQLIKTGAGKETAAAIQKKIEELLGS</sequence>
<reference evidence="7 8" key="1">
    <citation type="submission" date="2019-02" db="EMBL/GenBank/DDBJ databases">
        <title>Deep-cultivation of Planctomycetes and their phenomic and genomic characterization uncovers novel biology.</title>
        <authorList>
            <person name="Wiegand S."/>
            <person name="Jogler M."/>
            <person name="Boedeker C."/>
            <person name="Pinto D."/>
            <person name="Vollmers J."/>
            <person name="Rivas-Marin E."/>
            <person name="Kohn T."/>
            <person name="Peeters S.H."/>
            <person name="Heuer A."/>
            <person name="Rast P."/>
            <person name="Oberbeckmann S."/>
            <person name="Bunk B."/>
            <person name="Jeske O."/>
            <person name="Meyerdierks A."/>
            <person name="Storesund J.E."/>
            <person name="Kallscheuer N."/>
            <person name="Luecker S."/>
            <person name="Lage O.M."/>
            <person name="Pohl T."/>
            <person name="Merkel B.J."/>
            <person name="Hornburger P."/>
            <person name="Mueller R.-W."/>
            <person name="Bruemmer F."/>
            <person name="Labrenz M."/>
            <person name="Spormann A.M."/>
            <person name="Op den Camp H."/>
            <person name="Overmann J."/>
            <person name="Amann R."/>
            <person name="Jetten M.S.M."/>
            <person name="Mascher T."/>
            <person name="Medema M.H."/>
            <person name="Devos D.P."/>
            <person name="Kaster A.-K."/>
            <person name="Ovreas L."/>
            <person name="Rohde M."/>
            <person name="Galperin M.Y."/>
            <person name="Jogler C."/>
        </authorList>
    </citation>
    <scope>NUCLEOTIDE SEQUENCE [LARGE SCALE GENOMIC DNA]</scope>
    <source>
        <strain evidence="7 8">K23_9</strain>
    </source>
</reference>
<dbReference type="GO" id="GO:0016491">
    <property type="term" value="F:oxidoreductase activity"/>
    <property type="evidence" value="ECO:0007669"/>
    <property type="project" value="InterPro"/>
</dbReference>
<keyword evidence="8" id="KW-1185">Reference proteome</keyword>
<keyword evidence="2" id="KW-0201">Cytochrome c-type biogenesis</keyword>
<dbReference type="GO" id="GO:0017004">
    <property type="term" value="P:cytochrome complex assembly"/>
    <property type="evidence" value="ECO:0007669"/>
    <property type="project" value="UniProtKB-KW"/>
</dbReference>
<dbReference type="SUPFAM" id="SSF52833">
    <property type="entry name" value="Thioredoxin-like"/>
    <property type="match status" value="1"/>
</dbReference>
<dbReference type="OrthoDB" id="288837at2"/>
<protein>
    <submittedName>
        <fullName evidence="7">Thiol-disulfide oxidoreductase ResA</fullName>
    </submittedName>
</protein>
<dbReference type="InterPro" id="IPR013766">
    <property type="entry name" value="Thioredoxin_domain"/>
</dbReference>
<dbReference type="GO" id="GO:0030313">
    <property type="term" value="C:cell envelope"/>
    <property type="evidence" value="ECO:0007669"/>
    <property type="project" value="UniProtKB-SubCell"/>
</dbReference>
<evidence type="ECO:0000259" key="6">
    <source>
        <dbReference type="PROSITE" id="PS51352"/>
    </source>
</evidence>
<dbReference type="InterPro" id="IPR050553">
    <property type="entry name" value="Thioredoxin_ResA/DsbE_sf"/>
</dbReference>
<proteinExistence type="predicted"/>
<dbReference type="Gene3D" id="3.40.30.10">
    <property type="entry name" value="Glutaredoxin"/>
    <property type="match status" value="1"/>
</dbReference>
<evidence type="ECO:0000256" key="2">
    <source>
        <dbReference type="ARBA" id="ARBA00022748"/>
    </source>
</evidence>
<dbReference type="RefSeq" id="WP_145420897.1">
    <property type="nucleotide sequence ID" value="NZ_CP036526.1"/>
</dbReference>
<dbReference type="Proteomes" id="UP000319817">
    <property type="component" value="Chromosome"/>
</dbReference>
<dbReference type="AlphaFoldDB" id="A0A517P152"/>
<organism evidence="7 8">
    <name type="scientific">Stieleria marina</name>
    <dbReference type="NCBI Taxonomy" id="1930275"/>
    <lineage>
        <taxon>Bacteria</taxon>
        <taxon>Pseudomonadati</taxon>
        <taxon>Planctomycetota</taxon>
        <taxon>Planctomycetia</taxon>
        <taxon>Pirellulales</taxon>
        <taxon>Pirellulaceae</taxon>
        <taxon>Stieleria</taxon>
    </lineage>
</organism>
<keyword evidence="3" id="KW-1015">Disulfide bond</keyword>
<dbReference type="InterPro" id="IPR036249">
    <property type="entry name" value="Thioredoxin-like_sf"/>
</dbReference>